<protein>
    <recommendedName>
        <fullName evidence="2">DUF4431 domain-containing protein</fullName>
    </recommendedName>
</protein>
<evidence type="ECO:0000259" key="2">
    <source>
        <dbReference type="Pfam" id="PF14485"/>
    </source>
</evidence>
<keyword evidence="1" id="KW-0732">Signal</keyword>
<evidence type="ECO:0000313" key="3">
    <source>
        <dbReference type="EMBL" id="AMX17788.1"/>
    </source>
</evidence>
<feature type="signal peptide" evidence="1">
    <location>
        <begin position="1"/>
        <end position="23"/>
    </location>
</feature>
<name>A0AB33B7S5_ACIPI</name>
<dbReference type="Proteomes" id="UP000076152">
    <property type="component" value="Chromosome"/>
</dbReference>
<proteinExistence type="predicted"/>
<sequence length="226" mass="25509">MKNLSISLRTIQLLLFFSLFSISALNNKVNAASFSCNKAYDYAEKMICSHADLSVKDDALAKVYTQAKSITGNSQEFRSLIKQNWYLRKNCSTKQCISNWYSNSTELYNKIIHQSKTCVSEGQKLTLSGTLLRITYPGPPNYESVADGDEPETYWVLQPNKKINCAIDAPNFDNHTKMQLVMMGNEYRDYASLVGKNVTINGELMYSISGHHHTSLLIIVKRIAAK</sequence>
<evidence type="ECO:0000313" key="4">
    <source>
        <dbReference type="Proteomes" id="UP000076152"/>
    </source>
</evidence>
<feature type="domain" description="DUF4431" evidence="2">
    <location>
        <begin position="177"/>
        <end position="223"/>
    </location>
</feature>
<dbReference type="InterPro" id="IPR027826">
    <property type="entry name" value="DUF4431"/>
</dbReference>
<dbReference type="EMBL" id="CP015145">
    <property type="protein sequence ID" value="AMX17788.1"/>
    <property type="molecule type" value="Genomic_DNA"/>
</dbReference>
<dbReference type="AlphaFoldDB" id="A0AB33B7S5"/>
<gene>
    <name evidence="3" type="ORF">IEC338SC_0612</name>
</gene>
<reference evidence="3 4" key="1">
    <citation type="submission" date="2016-04" db="EMBL/GenBank/DDBJ databases">
        <title>Complete genome sequencing of OXA-72 bearing Acinetobacter pittii strain IEC338SC.</title>
        <authorList>
            <person name="Brasiliense D.M."/>
            <person name="Lima K.V."/>
            <person name="Souza C.O."/>
            <person name="Dutra L.G."/>
            <person name="Mamizuka E.M."/>
            <person name="Perez-Chaparro P.J."/>
            <person name="McCulloch J.A."/>
        </authorList>
    </citation>
    <scope>NUCLEOTIDE SEQUENCE [LARGE SCALE GENOMIC DNA]</scope>
    <source>
        <strain evidence="3 4">IEC338SC</strain>
    </source>
</reference>
<dbReference type="Pfam" id="PF14485">
    <property type="entry name" value="DUF4431"/>
    <property type="match status" value="1"/>
</dbReference>
<feature type="chain" id="PRO_5044316094" description="DUF4431 domain-containing protein" evidence="1">
    <location>
        <begin position="24"/>
        <end position="226"/>
    </location>
</feature>
<accession>A0AB33B7S5</accession>
<evidence type="ECO:0000256" key="1">
    <source>
        <dbReference type="SAM" id="SignalP"/>
    </source>
</evidence>
<dbReference type="RefSeq" id="WP_063097926.1">
    <property type="nucleotide sequence ID" value="NZ_CP015145.1"/>
</dbReference>
<organism evidence="3 4">
    <name type="scientific">Acinetobacter pittii</name>
    <name type="common">Acinetobacter genomosp. 3</name>
    <dbReference type="NCBI Taxonomy" id="48296"/>
    <lineage>
        <taxon>Bacteria</taxon>
        <taxon>Pseudomonadati</taxon>
        <taxon>Pseudomonadota</taxon>
        <taxon>Gammaproteobacteria</taxon>
        <taxon>Moraxellales</taxon>
        <taxon>Moraxellaceae</taxon>
        <taxon>Acinetobacter</taxon>
        <taxon>Acinetobacter calcoaceticus/baumannii complex</taxon>
    </lineage>
</organism>